<dbReference type="Proteomes" id="UP000033352">
    <property type="component" value="Unassembled WGS sequence"/>
</dbReference>
<proteinExistence type="predicted"/>
<dbReference type="Gene3D" id="1.10.3210.10">
    <property type="entry name" value="Hypothetical protein af1432"/>
    <property type="match status" value="1"/>
</dbReference>
<dbReference type="SUPFAM" id="SSF141868">
    <property type="entry name" value="EAL domain-like"/>
    <property type="match status" value="1"/>
</dbReference>
<dbReference type="Pfam" id="PF08668">
    <property type="entry name" value="HDOD"/>
    <property type="match status" value="1"/>
</dbReference>
<dbReference type="AlphaFoldDB" id="A0A0F1BAF6"/>
<sequence length="409" mass="47025">MYGFIARQPIFNPEMKTVAYELLFRDGMTNRFPDVSAEYATSRMISDQFLCVPSQRIAGTHTSFINFPSRMVIDRSGEALDKEHVVIEILEDAVPGDELLQAVKEMNAQGYQFALDDFTLAPEWDAFLPYISILKFDVRNYTLAQIKTYLKERKHLTGHIKYLAEKIETKEEFKQYREEGFSLFQGYFFCRPEVIKYKRLSQNQLAIFRLQMEVGRNKPDFRIIESLIKTDLTLSWKIMRYMKHTAFKHIGACNFSKLTLSEVLRYLGENQLRRFVAVVVLASAGNDTVSELYPLSMMRGKFCELIAETMNEPTLAENAFMCGLFSLLDTLLELPMAELMKQIAVPQNVSNALCHQEGQLADMVTLCRYYEQQQWEEAATVREALGLSDEAVVEAMRKATLWAGENAVS</sequence>
<dbReference type="SUPFAM" id="SSF109604">
    <property type="entry name" value="HD-domain/PDEase-like"/>
    <property type="match status" value="1"/>
</dbReference>
<evidence type="ECO:0000259" key="1">
    <source>
        <dbReference type="PROSITE" id="PS51833"/>
    </source>
</evidence>
<dbReference type="InterPro" id="IPR052340">
    <property type="entry name" value="RNase_Y/CdgJ"/>
</dbReference>
<dbReference type="InterPro" id="IPR014408">
    <property type="entry name" value="dGMP_Pdiesterase_EAL/HD-GYP"/>
</dbReference>
<evidence type="ECO:0000313" key="3">
    <source>
        <dbReference type="Proteomes" id="UP000033352"/>
    </source>
</evidence>
<comment type="caution">
    <text evidence="2">The sequence shown here is derived from an EMBL/GenBank/DDBJ whole genome shotgun (WGS) entry which is preliminary data.</text>
</comment>
<dbReference type="PIRSF" id="PIRSF003180">
    <property type="entry name" value="DiGMPpdiest_YuxH"/>
    <property type="match status" value="1"/>
</dbReference>
<dbReference type="PROSITE" id="PS51833">
    <property type="entry name" value="HDOD"/>
    <property type="match status" value="1"/>
</dbReference>
<protein>
    <submittedName>
        <fullName evidence="2">Diguanylate phosphodiesterase</fullName>
    </submittedName>
</protein>
<accession>A0A0F1BAF6</accession>
<dbReference type="PANTHER" id="PTHR33525">
    <property type="match status" value="1"/>
</dbReference>
<evidence type="ECO:0000313" key="2">
    <source>
        <dbReference type="EMBL" id="KJN30234.1"/>
    </source>
</evidence>
<feature type="domain" description="HDOD" evidence="1">
    <location>
        <begin position="200"/>
        <end position="391"/>
    </location>
</feature>
<dbReference type="InterPro" id="IPR035919">
    <property type="entry name" value="EAL_sf"/>
</dbReference>
<dbReference type="OrthoDB" id="9804751at2"/>
<dbReference type="PATRIC" id="fig|1619248.3.peg.5158"/>
<gene>
    <name evidence="2" type="ORF">SS37_05840</name>
</gene>
<name>A0A0F1BAF6_9ENTR</name>
<dbReference type="PANTHER" id="PTHR33525:SF4">
    <property type="entry name" value="CYCLIC DI-GMP PHOSPHODIESTERASE CDGJ"/>
    <property type="match status" value="1"/>
</dbReference>
<organism evidence="2 3">
    <name type="scientific">Enterobacter sichuanensis</name>
    <dbReference type="NCBI Taxonomy" id="2071710"/>
    <lineage>
        <taxon>Bacteria</taxon>
        <taxon>Pseudomonadati</taxon>
        <taxon>Pseudomonadota</taxon>
        <taxon>Gammaproteobacteria</taxon>
        <taxon>Enterobacterales</taxon>
        <taxon>Enterobacteriaceae</taxon>
        <taxon>Enterobacter</taxon>
        <taxon>Enterobacter cloacae complex</taxon>
    </lineage>
</organism>
<dbReference type="Gene3D" id="3.20.20.450">
    <property type="entry name" value="EAL domain"/>
    <property type="match status" value="1"/>
</dbReference>
<dbReference type="InterPro" id="IPR013976">
    <property type="entry name" value="HDOD"/>
</dbReference>
<dbReference type="RefSeq" id="WP_045284979.1">
    <property type="nucleotide sequence ID" value="NZ_JABUMZ010000001.1"/>
</dbReference>
<dbReference type="EMBL" id="JZYX01000009">
    <property type="protein sequence ID" value="KJN30234.1"/>
    <property type="molecule type" value="Genomic_DNA"/>
</dbReference>
<reference evidence="2 3" key="1">
    <citation type="submission" date="2015-03" db="EMBL/GenBank/DDBJ databases">
        <authorList>
            <person name="McCorrison J."/>
            <person name="Sanka R."/>
            <person name="Adams M."/>
            <person name="Brinkac L."/>
            <person name="Nierman W."/>
            <person name="Sutton G."/>
            <person name="Nelson K."/>
            <person name="Kiedrowski L."/>
            <person name="Guerrero D."/>
            <person name="Bonomo R."/>
        </authorList>
    </citation>
    <scope>NUCLEOTIDE SEQUENCE [LARGE SCALE GENOMIC DNA]</scope>
    <source>
        <strain evidence="2 3">35699</strain>
    </source>
</reference>